<comment type="caution">
    <text evidence="7">The sequence shown here is derived from an EMBL/GenBank/DDBJ whole genome shotgun (WGS) entry which is preliminary data.</text>
</comment>
<evidence type="ECO:0000313" key="7">
    <source>
        <dbReference type="EMBL" id="OMI00405.1"/>
    </source>
</evidence>
<proteinExistence type="inferred from homology"/>
<dbReference type="PANTHER" id="PTHR10057:SF0">
    <property type="entry name" value="TRANSLOCATOR PROTEIN"/>
    <property type="match status" value="1"/>
</dbReference>
<dbReference type="InterPro" id="IPR038330">
    <property type="entry name" value="TspO/MBR-related_sf"/>
</dbReference>
<dbReference type="CDD" id="cd15904">
    <property type="entry name" value="TSPO_MBR"/>
    <property type="match status" value="1"/>
</dbReference>
<organism evidence="7 8">
    <name type="scientific">Bacillus swezeyi</name>
    <dbReference type="NCBI Taxonomy" id="1925020"/>
    <lineage>
        <taxon>Bacteria</taxon>
        <taxon>Bacillati</taxon>
        <taxon>Bacillota</taxon>
        <taxon>Bacilli</taxon>
        <taxon>Bacillales</taxon>
        <taxon>Bacillaceae</taxon>
        <taxon>Bacillus</taxon>
    </lineage>
</organism>
<reference evidence="7 8" key="1">
    <citation type="submission" date="2017-01" db="EMBL/GenBank/DDBJ databases">
        <title>Bacillus phylogenomics.</title>
        <authorList>
            <person name="Dunlap C."/>
        </authorList>
    </citation>
    <scope>NUCLEOTIDE SEQUENCE [LARGE SCALE GENOMIC DNA]</scope>
    <source>
        <strain evidence="7 8">NRRL B-41282</strain>
    </source>
</reference>
<dbReference type="Pfam" id="PF03073">
    <property type="entry name" value="TspO_MBR"/>
    <property type="match status" value="1"/>
</dbReference>
<keyword evidence="5 6" id="KW-0472">Membrane</keyword>
<dbReference type="PANTHER" id="PTHR10057">
    <property type="entry name" value="PERIPHERAL-TYPE BENZODIAZEPINE RECEPTOR"/>
    <property type="match status" value="1"/>
</dbReference>
<gene>
    <name evidence="7" type="ORF">BW143_18635</name>
</gene>
<dbReference type="RefSeq" id="WP_076762145.1">
    <property type="nucleotide sequence ID" value="NZ_JARMMH010000011.1"/>
</dbReference>
<feature type="transmembrane region" description="Helical" evidence="6">
    <location>
        <begin position="80"/>
        <end position="99"/>
    </location>
</feature>
<comment type="subcellular location">
    <subcellularLocation>
        <location evidence="1">Membrane</location>
        <topology evidence="1">Multi-pass membrane protein</topology>
    </subcellularLocation>
</comment>
<sequence>MERKGIGSAVLVFIITYALFSLAGVLFPVDREWYESLNKPEWTPKSSFIGGVWSVLFGLISLSAAIVYTKYGFKHTAMTFWIMLIINYVFNQAFSYFQFTEKDLFASAVDSFLVALTALALAIISRKAGKTVSILLVPYVLWSFFATYLAYTIYLMNP</sequence>
<dbReference type="AlphaFoldDB" id="A0A1R1QBY2"/>
<feature type="transmembrane region" description="Helical" evidence="6">
    <location>
        <begin position="105"/>
        <end position="124"/>
    </location>
</feature>
<feature type="transmembrane region" description="Helical" evidence="6">
    <location>
        <begin position="136"/>
        <end position="156"/>
    </location>
</feature>
<keyword evidence="8" id="KW-1185">Reference proteome</keyword>
<evidence type="ECO:0008006" key="9">
    <source>
        <dbReference type="Google" id="ProtNLM"/>
    </source>
</evidence>
<dbReference type="Proteomes" id="UP000187367">
    <property type="component" value="Unassembled WGS sequence"/>
</dbReference>
<feature type="transmembrane region" description="Helical" evidence="6">
    <location>
        <begin position="47"/>
        <end position="68"/>
    </location>
</feature>
<evidence type="ECO:0000256" key="6">
    <source>
        <dbReference type="SAM" id="Phobius"/>
    </source>
</evidence>
<dbReference type="PIRSF" id="PIRSF005859">
    <property type="entry name" value="PBR"/>
    <property type="match status" value="1"/>
</dbReference>
<protein>
    <recommendedName>
        <fullName evidence="9">Tryptophan-rich sensory protein</fullName>
    </recommendedName>
</protein>
<dbReference type="GO" id="GO:0016020">
    <property type="term" value="C:membrane"/>
    <property type="evidence" value="ECO:0007669"/>
    <property type="project" value="UniProtKB-SubCell"/>
</dbReference>
<evidence type="ECO:0000256" key="5">
    <source>
        <dbReference type="ARBA" id="ARBA00023136"/>
    </source>
</evidence>
<keyword evidence="4 6" id="KW-1133">Transmembrane helix</keyword>
<dbReference type="OrthoDB" id="9795496at2"/>
<evidence type="ECO:0000256" key="3">
    <source>
        <dbReference type="ARBA" id="ARBA00022692"/>
    </source>
</evidence>
<feature type="transmembrane region" description="Helical" evidence="6">
    <location>
        <begin position="7"/>
        <end position="27"/>
    </location>
</feature>
<evidence type="ECO:0000256" key="2">
    <source>
        <dbReference type="ARBA" id="ARBA00007524"/>
    </source>
</evidence>
<dbReference type="EMBL" id="MTJL01000041">
    <property type="protein sequence ID" value="OMI00405.1"/>
    <property type="molecule type" value="Genomic_DNA"/>
</dbReference>
<dbReference type="GO" id="GO:0033013">
    <property type="term" value="P:tetrapyrrole metabolic process"/>
    <property type="evidence" value="ECO:0007669"/>
    <property type="project" value="UniProtKB-ARBA"/>
</dbReference>
<accession>A0A1R1QBY2</accession>
<dbReference type="InterPro" id="IPR004307">
    <property type="entry name" value="TspO_MBR"/>
</dbReference>
<accession>A0A1R1RSE7</accession>
<dbReference type="Gene3D" id="1.20.1260.100">
    <property type="entry name" value="TspO/MBR protein"/>
    <property type="match status" value="1"/>
</dbReference>
<evidence type="ECO:0000256" key="1">
    <source>
        <dbReference type="ARBA" id="ARBA00004141"/>
    </source>
</evidence>
<keyword evidence="3 6" id="KW-0812">Transmembrane</keyword>
<dbReference type="FunFam" id="1.20.1260.100:FF:000001">
    <property type="entry name" value="translocator protein 2"/>
    <property type="match status" value="1"/>
</dbReference>
<comment type="similarity">
    <text evidence="2">Belongs to the TspO/BZRP family.</text>
</comment>
<evidence type="ECO:0000256" key="4">
    <source>
        <dbReference type="ARBA" id="ARBA00022989"/>
    </source>
</evidence>
<evidence type="ECO:0000313" key="8">
    <source>
        <dbReference type="Proteomes" id="UP000187367"/>
    </source>
</evidence>
<name>A0A1R1QBY2_9BACI</name>